<dbReference type="PANTHER" id="PTHR30146:SF95">
    <property type="entry name" value="RIBOSE OPERON REPRESSOR"/>
    <property type="match status" value="1"/>
</dbReference>
<dbReference type="PROSITE" id="PS50949">
    <property type="entry name" value="HTH_GNTR"/>
    <property type="match status" value="1"/>
</dbReference>
<keyword evidence="4" id="KW-0804">Transcription</keyword>
<dbReference type="PRINTS" id="PR00035">
    <property type="entry name" value="HTHGNTR"/>
</dbReference>
<feature type="domain" description="HTH gntR-type" evidence="5">
    <location>
        <begin position="2"/>
        <end position="70"/>
    </location>
</feature>
<evidence type="ECO:0000256" key="2">
    <source>
        <dbReference type="ARBA" id="ARBA00023015"/>
    </source>
</evidence>
<keyword evidence="1" id="KW-0678">Repressor</keyword>
<proteinExistence type="predicted"/>
<evidence type="ECO:0000256" key="4">
    <source>
        <dbReference type="ARBA" id="ARBA00023163"/>
    </source>
</evidence>
<dbReference type="Pfam" id="PF00392">
    <property type="entry name" value="GntR"/>
    <property type="match status" value="1"/>
</dbReference>
<dbReference type="PANTHER" id="PTHR30146">
    <property type="entry name" value="LACI-RELATED TRANSCRIPTIONAL REPRESSOR"/>
    <property type="match status" value="1"/>
</dbReference>
<keyword evidence="7" id="KW-1185">Reference proteome</keyword>
<evidence type="ECO:0000313" key="6">
    <source>
        <dbReference type="EMBL" id="UOQ45586.1"/>
    </source>
</evidence>
<dbReference type="Gene3D" id="1.10.10.10">
    <property type="entry name" value="Winged helix-like DNA-binding domain superfamily/Winged helix DNA-binding domain"/>
    <property type="match status" value="1"/>
</dbReference>
<sequence>MKSLYEQVYESLKKDIVASKYQVGDRVPSEKELSETFQVSRITSKKALEKLMNEGYVYRQRGKGTFVAEFEQNRLRSHNGKRDQPLFGLIVTTFGDSYGTQLITSIVESSFDQCMMILKCSFGDPAKEEKLVKEMLDYGVDGLIVFPAQAEHYSSEILKMVVDRFPLVLIDRSFKGVAATSVSTENEAAAKEGTDYLFELGHEHLGVLIPHSFETTTIEDRLNGIVHAFAEKKGIVNRDLWCSGIKSTLPTPQATKEEDIAVIKEHIKKNPHITALFSLEYMIALLAQTAIHELGLRVPEDISILCFDAPDWSGLEESFTHFKQDERELGRLAVKRLLDMYHGETKIKKDRISAKLVIGSSTKEINAKHPSH</sequence>
<keyword evidence="2" id="KW-0805">Transcription regulation</keyword>
<dbReference type="SUPFAM" id="SSF53822">
    <property type="entry name" value="Periplasmic binding protein-like I"/>
    <property type="match status" value="1"/>
</dbReference>
<accession>A0ABY4END8</accession>
<dbReference type="SUPFAM" id="SSF46785">
    <property type="entry name" value="Winged helix' DNA-binding domain"/>
    <property type="match status" value="1"/>
</dbReference>
<dbReference type="CDD" id="cd07377">
    <property type="entry name" value="WHTH_GntR"/>
    <property type="match status" value="1"/>
</dbReference>
<dbReference type="Proteomes" id="UP000831787">
    <property type="component" value="Chromosome"/>
</dbReference>
<dbReference type="Pfam" id="PF13377">
    <property type="entry name" value="Peripla_BP_3"/>
    <property type="match status" value="1"/>
</dbReference>
<evidence type="ECO:0000259" key="5">
    <source>
        <dbReference type="PROSITE" id="PS50949"/>
    </source>
</evidence>
<evidence type="ECO:0000256" key="3">
    <source>
        <dbReference type="ARBA" id="ARBA00023125"/>
    </source>
</evidence>
<evidence type="ECO:0000256" key="1">
    <source>
        <dbReference type="ARBA" id="ARBA00022491"/>
    </source>
</evidence>
<dbReference type="InterPro" id="IPR036390">
    <property type="entry name" value="WH_DNA-bd_sf"/>
</dbReference>
<dbReference type="CDD" id="cd06267">
    <property type="entry name" value="PBP1_LacI_sugar_binding-like"/>
    <property type="match status" value="1"/>
</dbReference>
<dbReference type="Gene3D" id="3.40.50.2300">
    <property type="match status" value="2"/>
</dbReference>
<dbReference type="InterPro" id="IPR028082">
    <property type="entry name" value="Peripla_BP_I"/>
</dbReference>
<keyword evidence="3" id="KW-0238">DNA-binding</keyword>
<dbReference type="SMART" id="SM00345">
    <property type="entry name" value="HTH_GNTR"/>
    <property type="match status" value="1"/>
</dbReference>
<dbReference type="EMBL" id="CP095073">
    <property type="protein sequence ID" value="UOQ45586.1"/>
    <property type="molecule type" value="Genomic_DNA"/>
</dbReference>
<dbReference type="InterPro" id="IPR036388">
    <property type="entry name" value="WH-like_DNA-bd_sf"/>
</dbReference>
<protein>
    <submittedName>
        <fullName evidence="6">GntR family transcriptional regulator</fullName>
    </submittedName>
</protein>
<reference evidence="6 7" key="1">
    <citation type="submission" date="2022-04" db="EMBL/GenBank/DDBJ databases">
        <title>Halobacillus sp. isolated from saltern.</title>
        <authorList>
            <person name="Won M."/>
            <person name="Lee C.-M."/>
            <person name="Woen H.-Y."/>
            <person name="Kwon S.-W."/>
        </authorList>
    </citation>
    <scope>NUCLEOTIDE SEQUENCE [LARGE SCALE GENOMIC DNA]</scope>
    <source>
        <strain evidence="6 7">SSBR10-3</strain>
    </source>
</reference>
<organism evidence="6 7">
    <name type="scientific">Halobacillus salinarum</name>
    <dbReference type="NCBI Taxonomy" id="2932257"/>
    <lineage>
        <taxon>Bacteria</taxon>
        <taxon>Bacillati</taxon>
        <taxon>Bacillota</taxon>
        <taxon>Bacilli</taxon>
        <taxon>Bacillales</taxon>
        <taxon>Bacillaceae</taxon>
        <taxon>Halobacillus</taxon>
    </lineage>
</organism>
<dbReference type="InterPro" id="IPR000524">
    <property type="entry name" value="Tscrpt_reg_HTH_GntR"/>
</dbReference>
<evidence type="ECO:0000313" key="7">
    <source>
        <dbReference type="Proteomes" id="UP000831787"/>
    </source>
</evidence>
<dbReference type="RefSeq" id="WP_244712373.1">
    <property type="nucleotide sequence ID" value="NZ_CP095073.1"/>
</dbReference>
<gene>
    <name evidence="6" type="ORF">MUN89_06495</name>
</gene>
<dbReference type="InterPro" id="IPR046335">
    <property type="entry name" value="LacI/GalR-like_sensor"/>
</dbReference>
<name>A0ABY4END8_9BACI</name>